<feature type="transmembrane region" description="Helical" evidence="2">
    <location>
        <begin position="13"/>
        <end position="32"/>
    </location>
</feature>
<proteinExistence type="predicted"/>
<name>B0SK87_LEPBP</name>
<dbReference type="RefSeq" id="WP_012387223.1">
    <property type="nucleotide sequence ID" value="NC_010602.1"/>
</dbReference>
<dbReference type="OrthoDB" id="335942at2"/>
<feature type="compositionally biased region" description="Basic and acidic residues" evidence="1">
    <location>
        <begin position="51"/>
        <end position="68"/>
    </location>
</feature>
<feature type="region of interest" description="Disordered" evidence="1">
    <location>
        <begin position="36"/>
        <end position="68"/>
    </location>
</feature>
<reference evidence="3 4" key="1">
    <citation type="journal article" date="2008" name="PLoS ONE">
        <title>Genome sequence of the saprophyte Leptospira biflexa provides insights into the evolution of Leptospira and the pathogenesis of leptospirosis.</title>
        <authorList>
            <person name="Picardeau M."/>
            <person name="Bulach D.M."/>
            <person name="Bouchier C."/>
            <person name="Zuerner R.L."/>
            <person name="Zidane N."/>
            <person name="Wilson P.J."/>
            <person name="Creno S."/>
            <person name="Kuczek E.S."/>
            <person name="Bommezzadri S."/>
            <person name="Davis J.C."/>
            <person name="McGrath A."/>
            <person name="Johnson M.J."/>
            <person name="Boursaux-Eude C."/>
            <person name="Seemann T."/>
            <person name="Rouy Z."/>
            <person name="Coppel R.L."/>
            <person name="Rood J.I."/>
            <person name="Lajus A."/>
            <person name="Davies J.K."/>
            <person name="Medigue C."/>
            <person name="Adler B."/>
        </authorList>
    </citation>
    <scope>NUCLEOTIDE SEQUENCE [LARGE SCALE GENOMIC DNA]</scope>
    <source>
        <strain evidence="4">Patoc 1 / ATCC 23582 / Paris</strain>
    </source>
</reference>
<organism evidence="3 4">
    <name type="scientific">Leptospira biflexa serovar Patoc (strain Patoc 1 / ATCC 23582 / Paris)</name>
    <dbReference type="NCBI Taxonomy" id="456481"/>
    <lineage>
        <taxon>Bacteria</taxon>
        <taxon>Pseudomonadati</taxon>
        <taxon>Spirochaetota</taxon>
        <taxon>Spirochaetia</taxon>
        <taxon>Leptospirales</taxon>
        <taxon>Leptospiraceae</taxon>
        <taxon>Leptospira</taxon>
    </lineage>
</organism>
<keyword evidence="2" id="KW-1133">Transmembrane helix</keyword>
<dbReference type="HOGENOM" id="CLU_1633362_0_0_12"/>
<evidence type="ECO:0000313" key="4">
    <source>
        <dbReference type="Proteomes" id="UP000001847"/>
    </source>
</evidence>
<keyword evidence="4" id="KW-1185">Reference proteome</keyword>
<evidence type="ECO:0000256" key="1">
    <source>
        <dbReference type="SAM" id="MobiDB-lite"/>
    </source>
</evidence>
<accession>B0SK87</accession>
<dbReference type="BioCyc" id="LBIF456481:LEPBI_RS00930-MONOMER"/>
<keyword evidence="2" id="KW-0812">Transmembrane</keyword>
<keyword evidence="2" id="KW-0472">Membrane</keyword>
<protein>
    <submittedName>
        <fullName evidence="3">Uncharacterized protein</fullName>
    </submittedName>
</protein>
<dbReference type="Proteomes" id="UP000001847">
    <property type="component" value="Chromosome I"/>
</dbReference>
<evidence type="ECO:0000256" key="2">
    <source>
        <dbReference type="SAM" id="Phobius"/>
    </source>
</evidence>
<dbReference type="EMBL" id="CP000786">
    <property type="protein sequence ID" value="ABZ96334.1"/>
    <property type="molecule type" value="Genomic_DNA"/>
</dbReference>
<dbReference type="AlphaFoldDB" id="B0SK87"/>
<evidence type="ECO:0000313" key="3">
    <source>
        <dbReference type="EMBL" id="ABZ96334.1"/>
    </source>
</evidence>
<dbReference type="KEGG" id="lbi:LEPBI_I0189"/>
<gene>
    <name evidence="3" type="ordered locus">LEPBI_I0189</name>
</gene>
<dbReference type="STRING" id="456481.LEPBI_I0189"/>
<sequence length="169" mass="19104">MLRYLFDLSTAEIFLFVALGLAGVFLILFGKLRKKESTSNPKSKPGPSSDDPNRTADGKSKKDSKGSKDNNLKVMEIFDYNGTKILHQDGAYTVNDQGVVTNYMNWNLLPTKYQKMVKELDNRSLGEKGEDYFLEMINGFYYVSLPGGKKKRYDSIQSIPADIRKRLGV</sequence>
<feature type="compositionally biased region" description="Low complexity" evidence="1">
    <location>
        <begin position="39"/>
        <end position="50"/>
    </location>
</feature>